<dbReference type="GO" id="GO:0005886">
    <property type="term" value="C:plasma membrane"/>
    <property type="evidence" value="ECO:0007669"/>
    <property type="project" value="UniProtKB-SubCell"/>
</dbReference>
<evidence type="ECO:0000256" key="5">
    <source>
        <dbReference type="ARBA" id="ARBA00022989"/>
    </source>
</evidence>
<dbReference type="Proteomes" id="UP000295433">
    <property type="component" value="Unassembled WGS sequence"/>
</dbReference>
<reference evidence="10 11" key="1">
    <citation type="submission" date="2019-03" db="EMBL/GenBank/DDBJ databases">
        <title>Genomic Encyclopedia of Type Strains, Phase IV (KMG-IV): sequencing the most valuable type-strain genomes for metagenomic binning, comparative biology and taxonomic classification.</title>
        <authorList>
            <person name="Goeker M."/>
        </authorList>
    </citation>
    <scope>NUCLEOTIDE SEQUENCE [LARGE SCALE GENOMIC DNA]</scope>
    <source>
        <strain evidence="10 11">DSM 16730</strain>
    </source>
</reference>
<evidence type="ECO:0000256" key="4">
    <source>
        <dbReference type="ARBA" id="ARBA00022692"/>
    </source>
</evidence>
<gene>
    <name evidence="10" type="ORF">EDC54_10846</name>
</gene>
<evidence type="ECO:0000313" key="11">
    <source>
        <dbReference type="Proteomes" id="UP000295433"/>
    </source>
</evidence>
<feature type="transmembrane region" description="Helical" evidence="9">
    <location>
        <begin position="31"/>
        <end position="51"/>
    </location>
</feature>
<keyword evidence="2" id="KW-0813">Transport</keyword>
<dbReference type="InterPro" id="IPR000390">
    <property type="entry name" value="Small_drug/metabolite_transptr"/>
</dbReference>
<protein>
    <submittedName>
        <fullName evidence="10">Small multidrug resistance pump</fullName>
    </submittedName>
</protein>
<dbReference type="GO" id="GO:1990961">
    <property type="term" value="P:xenobiotic detoxification by transmembrane export across the plasma membrane"/>
    <property type="evidence" value="ECO:0007669"/>
    <property type="project" value="UniProtKB-ARBA"/>
</dbReference>
<dbReference type="InterPro" id="IPR037185">
    <property type="entry name" value="EmrE-like"/>
</dbReference>
<evidence type="ECO:0000256" key="3">
    <source>
        <dbReference type="ARBA" id="ARBA00022475"/>
    </source>
</evidence>
<dbReference type="OrthoDB" id="9808638at2"/>
<keyword evidence="6 9" id="KW-0472">Membrane</keyword>
<feature type="transmembrane region" description="Helical" evidence="9">
    <location>
        <begin position="85"/>
        <end position="102"/>
    </location>
</feature>
<sequence>MKYWLLLLGMIVTESFSTLLLKMSDGFSRPLIGGTALLGYLIVLYLFSFILKVIPASVAYAVWTGLGTLLVALAGWVWFGEAMSASNIAGIALIVYGVIQLNRSEKTSA</sequence>
<dbReference type="PANTHER" id="PTHR30561">
    <property type="entry name" value="SMR FAMILY PROTON-DEPENDENT DRUG EFFLUX TRANSPORTER SUGE"/>
    <property type="match status" value="1"/>
</dbReference>
<comment type="similarity">
    <text evidence="7 8">Belongs to the drug/metabolite transporter (DMT) superfamily. Small multidrug resistance (SMR) (TC 2.A.7.1) family.</text>
</comment>
<evidence type="ECO:0000256" key="1">
    <source>
        <dbReference type="ARBA" id="ARBA00004651"/>
    </source>
</evidence>
<dbReference type="InterPro" id="IPR045324">
    <property type="entry name" value="Small_multidrug_res"/>
</dbReference>
<dbReference type="RefSeq" id="WP_132457012.1">
    <property type="nucleotide sequence ID" value="NZ_JAWIZJ010000008.1"/>
</dbReference>
<dbReference type="SUPFAM" id="SSF103481">
    <property type="entry name" value="Multidrug resistance efflux transporter EmrE"/>
    <property type="match status" value="1"/>
</dbReference>
<comment type="subcellular location">
    <subcellularLocation>
        <location evidence="1 8">Cell membrane</location>
        <topology evidence="1 8">Multi-pass membrane protein</topology>
    </subcellularLocation>
</comment>
<evidence type="ECO:0000256" key="9">
    <source>
        <dbReference type="SAM" id="Phobius"/>
    </source>
</evidence>
<keyword evidence="11" id="KW-1185">Reference proteome</keyword>
<name>A0A4R3VLV4_9GAMM</name>
<evidence type="ECO:0000313" key="10">
    <source>
        <dbReference type="EMBL" id="TCV04893.1"/>
    </source>
</evidence>
<dbReference type="FunFam" id="1.10.3730.20:FF:000001">
    <property type="entry name" value="Quaternary ammonium compound resistance transporter SugE"/>
    <property type="match status" value="1"/>
</dbReference>
<evidence type="ECO:0000256" key="2">
    <source>
        <dbReference type="ARBA" id="ARBA00022448"/>
    </source>
</evidence>
<keyword evidence="3" id="KW-1003">Cell membrane</keyword>
<proteinExistence type="inferred from homology"/>
<dbReference type="PANTHER" id="PTHR30561:SF1">
    <property type="entry name" value="MULTIDRUG TRANSPORTER EMRE"/>
    <property type="match status" value="1"/>
</dbReference>
<accession>A0A4R3VLV4</accession>
<evidence type="ECO:0000256" key="7">
    <source>
        <dbReference type="ARBA" id="ARBA00038032"/>
    </source>
</evidence>
<dbReference type="GO" id="GO:0022857">
    <property type="term" value="F:transmembrane transporter activity"/>
    <property type="evidence" value="ECO:0007669"/>
    <property type="project" value="InterPro"/>
</dbReference>
<evidence type="ECO:0000256" key="6">
    <source>
        <dbReference type="ARBA" id="ARBA00023136"/>
    </source>
</evidence>
<keyword evidence="4 8" id="KW-0812">Transmembrane</keyword>
<dbReference type="Pfam" id="PF00893">
    <property type="entry name" value="Multi_Drug_Res"/>
    <property type="match status" value="1"/>
</dbReference>
<dbReference type="Gene3D" id="1.10.3730.20">
    <property type="match status" value="1"/>
</dbReference>
<dbReference type="EMBL" id="SMBY01000008">
    <property type="protein sequence ID" value="TCV04893.1"/>
    <property type="molecule type" value="Genomic_DNA"/>
</dbReference>
<comment type="caution">
    <text evidence="10">The sequence shown here is derived from an EMBL/GenBank/DDBJ whole genome shotgun (WGS) entry which is preliminary data.</text>
</comment>
<feature type="transmembrane region" description="Helical" evidence="9">
    <location>
        <begin position="58"/>
        <end position="79"/>
    </location>
</feature>
<evidence type="ECO:0000256" key="8">
    <source>
        <dbReference type="RuleBase" id="RU003942"/>
    </source>
</evidence>
<organism evidence="10 11">
    <name type="scientific">Samsonia erythrinae</name>
    <dbReference type="NCBI Taxonomy" id="160434"/>
    <lineage>
        <taxon>Bacteria</taxon>
        <taxon>Pseudomonadati</taxon>
        <taxon>Pseudomonadota</taxon>
        <taxon>Gammaproteobacteria</taxon>
        <taxon>Enterobacterales</taxon>
        <taxon>Pectobacteriaceae</taxon>
        <taxon>Samsonia</taxon>
    </lineage>
</organism>
<keyword evidence="5 9" id="KW-1133">Transmembrane helix</keyword>
<dbReference type="AlphaFoldDB" id="A0A4R3VLV4"/>